<evidence type="ECO:0000313" key="1">
    <source>
        <dbReference type="EMBL" id="MEE2057960.1"/>
    </source>
</evidence>
<dbReference type="SUPFAM" id="SSF140376">
    <property type="entry name" value="ChaB-like"/>
    <property type="match status" value="1"/>
</dbReference>
<dbReference type="EMBL" id="JAUTXY010000004">
    <property type="protein sequence ID" value="MEE2057960.1"/>
    <property type="molecule type" value="Genomic_DNA"/>
</dbReference>
<proteinExistence type="predicted"/>
<dbReference type="InterPro" id="IPR037205">
    <property type="entry name" value="ChaB_sf"/>
</dbReference>
<dbReference type="Gene3D" id="1.10.1740.70">
    <property type="entry name" value="ChaB"/>
    <property type="match status" value="1"/>
</dbReference>
<dbReference type="InterPro" id="IPR009317">
    <property type="entry name" value="ChaB"/>
</dbReference>
<name>A0ABU7L8T8_9NOCA</name>
<evidence type="ECO:0000313" key="2">
    <source>
        <dbReference type="Proteomes" id="UP001336020"/>
    </source>
</evidence>
<reference evidence="1 2" key="1">
    <citation type="submission" date="2023-07" db="EMBL/GenBank/DDBJ databases">
        <authorList>
            <person name="Girao M."/>
            <person name="Carvalho M.F."/>
        </authorList>
    </citation>
    <scope>NUCLEOTIDE SEQUENCE [LARGE SCALE GENOMIC DNA]</scope>
    <source>
        <strain evidence="1 2">YIM65754</strain>
    </source>
</reference>
<gene>
    <name evidence="1" type="ORF">Q7514_10545</name>
</gene>
<keyword evidence="2" id="KW-1185">Reference proteome</keyword>
<dbReference type="Pfam" id="PF06150">
    <property type="entry name" value="ChaB"/>
    <property type="match status" value="1"/>
</dbReference>
<dbReference type="Proteomes" id="UP001336020">
    <property type="component" value="Unassembled WGS sequence"/>
</dbReference>
<accession>A0ABU7L8T8</accession>
<comment type="caution">
    <text evidence="1">The sequence shown here is derived from an EMBL/GenBank/DDBJ whole genome shotgun (WGS) entry which is preliminary data.</text>
</comment>
<organism evidence="1 2">
    <name type="scientific">Rhodococcus artemisiae</name>
    <dbReference type="NCBI Taxonomy" id="714159"/>
    <lineage>
        <taxon>Bacteria</taxon>
        <taxon>Bacillati</taxon>
        <taxon>Actinomycetota</taxon>
        <taxon>Actinomycetes</taxon>
        <taxon>Mycobacteriales</taxon>
        <taxon>Nocardiaceae</taxon>
        <taxon>Rhodococcus</taxon>
    </lineage>
</organism>
<dbReference type="RefSeq" id="WP_330133199.1">
    <property type="nucleotide sequence ID" value="NZ_JAUTXY010000004.1"/>
</dbReference>
<sequence>MDRFELPHTLRRSSKEVQELYGTTYEAAAERVGEGEDAERAAYGAVKEKYELENDHWVPKQD</sequence>
<protein>
    <submittedName>
        <fullName evidence="1">ChaB family protein</fullName>
    </submittedName>
</protein>